<keyword evidence="1" id="KW-1133">Transmembrane helix</keyword>
<proteinExistence type="predicted"/>
<dbReference type="Proteomes" id="UP001472677">
    <property type="component" value="Unassembled WGS sequence"/>
</dbReference>
<protein>
    <submittedName>
        <fullName evidence="2">Uncharacterized protein</fullName>
    </submittedName>
</protein>
<sequence>MAIVNQFVIYGLSASGTSIASLYFLGTSKLAKDYTHELARYYPNSALLSVALTAFVIFLWHNCPCPANITALFGRVEISLRVSLYTTGCLVALAFRNFMNFRDRNNVANDAPPNVVNPPRDNVNPPIGIAADVHPPPEEFLITEPAAEFIIIPDVDHDVPAAAVEPGYIESLCEFIKSLLYDMLNAGDWVPDD</sequence>
<name>A0ABR2FZ13_9ROSI</name>
<keyword evidence="1" id="KW-0472">Membrane</keyword>
<evidence type="ECO:0000256" key="1">
    <source>
        <dbReference type="SAM" id="Phobius"/>
    </source>
</evidence>
<feature type="transmembrane region" description="Helical" evidence="1">
    <location>
        <begin position="78"/>
        <end position="95"/>
    </location>
</feature>
<comment type="caution">
    <text evidence="2">The sequence shown here is derived from an EMBL/GenBank/DDBJ whole genome shotgun (WGS) entry which is preliminary data.</text>
</comment>
<accession>A0ABR2FZ13</accession>
<gene>
    <name evidence="2" type="ORF">V6N12_023829</name>
</gene>
<feature type="transmembrane region" description="Helical" evidence="1">
    <location>
        <begin position="6"/>
        <end position="26"/>
    </location>
</feature>
<dbReference type="EMBL" id="JBBPBM010000004">
    <property type="protein sequence ID" value="KAK8589432.1"/>
    <property type="molecule type" value="Genomic_DNA"/>
</dbReference>
<feature type="transmembrane region" description="Helical" evidence="1">
    <location>
        <begin position="38"/>
        <end position="58"/>
    </location>
</feature>
<keyword evidence="3" id="KW-1185">Reference proteome</keyword>
<organism evidence="2 3">
    <name type="scientific">Hibiscus sabdariffa</name>
    <name type="common">roselle</name>
    <dbReference type="NCBI Taxonomy" id="183260"/>
    <lineage>
        <taxon>Eukaryota</taxon>
        <taxon>Viridiplantae</taxon>
        <taxon>Streptophyta</taxon>
        <taxon>Embryophyta</taxon>
        <taxon>Tracheophyta</taxon>
        <taxon>Spermatophyta</taxon>
        <taxon>Magnoliopsida</taxon>
        <taxon>eudicotyledons</taxon>
        <taxon>Gunneridae</taxon>
        <taxon>Pentapetalae</taxon>
        <taxon>rosids</taxon>
        <taxon>malvids</taxon>
        <taxon>Malvales</taxon>
        <taxon>Malvaceae</taxon>
        <taxon>Malvoideae</taxon>
        <taxon>Hibiscus</taxon>
    </lineage>
</organism>
<keyword evidence="1" id="KW-0812">Transmembrane</keyword>
<reference evidence="2 3" key="1">
    <citation type="journal article" date="2024" name="G3 (Bethesda)">
        <title>Genome assembly of Hibiscus sabdariffa L. provides insights into metabolisms of medicinal natural products.</title>
        <authorList>
            <person name="Kim T."/>
        </authorList>
    </citation>
    <scope>NUCLEOTIDE SEQUENCE [LARGE SCALE GENOMIC DNA]</scope>
    <source>
        <strain evidence="2">TK-2024</strain>
        <tissue evidence="2">Old leaves</tissue>
    </source>
</reference>
<evidence type="ECO:0000313" key="3">
    <source>
        <dbReference type="Proteomes" id="UP001472677"/>
    </source>
</evidence>
<evidence type="ECO:0000313" key="2">
    <source>
        <dbReference type="EMBL" id="KAK8589432.1"/>
    </source>
</evidence>